<sequence length="224" mass="24683">MSWTDILYPGNSDMKIRLASLSGQLYTLVENCFVSVNHLIDSIHQYLPGLKFEKICMNDSKSLADNCNIIIGRVNEINAYVTQKGKDVELLIGTELFKQLSSPDTTFQQKIDIAKKAVTIITTSGWLVGGVILAAMIITGKILTNVVAKIGKLATCFLAFIVLGIFCSAVNMIISAVIGAVEKKKLKKALEEYEDAVKTFKTAANEFCENIMQIRVKLEHTMKG</sequence>
<dbReference type="AlphaFoldDB" id="A0ABD3XVZ8"/>
<gene>
    <name evidence="2" type="ORF">ACJMK2_001529</name>
</gene>
<dbReference type="EMBL" id="JBJQND010000001">
    <property type="protein sequence ID" value="KAL3889178.1"/>
    <property type="molecule type" value="Genomic_DNA"/>
</dbReference>
<evidence type="ECO:0000313" key="3">
    <source>
        <dbReference type="Proteomes" id="UP001634394"/>
    </source>
</evidence>
<feature type="transmembrane region" description="Helical" evidence="1">
    <location>
        <begin position="158"/>
        <end position="181"/>
    </location>
</feature>
<keyword evidence="1" id="KW-0472">Membrane</keyword>
<accession>A0ABD3XVZ8</accession>
<keyword evidence="1" id="KW-0812">Transmembrane</keyword>
<feature type="transmembrane region" description="Helical" evidence="1">
    <location>
        <begin position="117"/>
        <end position="138"/>
    </location>
</feature>
<dbReference type="InterPro" id="IPR040004">
    <property type="entry name" value="SMCO3"/>
</dbReference>
<comment type="caution">
    <text evidence="2">The sequence shown here is derived from an EMBL/GenBank/DDBJ whole genome shotgun (WGS) entry which is preliminary data.</text>
</comment>
<dbReference type="Proteomes" id="UP001634394">
    <property type="component" value="Unassembled WGS sequence"/>
</dbReference>
<proteinExistence type="predicted"/>
<reference evidence="2 3" key="1">
    <citation type="submission" date="2024-11" db="EMBL/GenBank/DDBJ databases">
        <title>Chromosome-level genome assembly of the freshwater bivalve Anodonta woodiana.</title>
        <authorList>
            <person name="Chen X."/>
        </authorList>
    </citation>
    <scope>NUCLEOTIDE SEQUENCE [LARGE SCALE GENOMIC DNA]</scope>
    <source>
        <strain evidence="2">MN2024</strain>
        <tissue evidence="2">Gills</tissue>
    </source>
</reference>
<dbReference type="PANTHER" id="PTHR35972">
    <property type="entry name" value="SINGLE-PASS MEMBRANE AND COILED-COIL DOMAIN-CONTAINING PROTEIN 3"/>
    <property type="match status" value="1"/>
</dbReference>
<evidence type="ECO:0000256" key="1">
    <source>
        <dbReference type="SAM" id="Phobius"/>
    </source>
</evidence>
<organism evidence="2 3">
    <name type="scientific">Sinanodonta woodiana</name>
    <name type="common">Chinese pond mussel</name>
    <name type="synonym">Anodonta woodiana</name>
    <dbReference type="NCBI Taxonomy" id="1069815"/>
    <lineage>
        <taxon>Eukaryota</taxon>
        <taxon>Metazoa</taxon>
        <taxon>Spiralia</taxon>
        <taxon>Lophotrochozoa</taxon>
        <taxon>Mollusca</taxon>
        <taxon>Bivalvia</taxon>
        <taxon>Autobranchia</taxon>
        <taxon>Heteroconchia</taxon>
        <taxon>Palaeoheterodonta</taxon>
        <taxon>Unionida</taxon>
        <taxon>Unionoidea</taxon>
        <taxon>Unionidae</taxon>
        <taxon>Unioninae</taxon>
        <taxon>Sinanodonta</taxon>
    </lineage>
</organism>
<protein>
    <submittedName>
        <fullName evidence="2">Uncharacterized protein</fullName>
    </submittedName>
</protein>
<keyword evidence="1" id="KW-1133">Transmembrane helix</keyword>
<evidence type="ECO:0000313" key="2">
    <source>
        <dbReference type="EMBL" id="KAL3889178.1"/>
    </source>
</evidence>
<name>A0ABD3XVZ8_SINWO</name>
<keyword evidence="3" id="KW-1185">Reference proteome</keyword>
<dbReference type="PANTHER" id="PTHR35972:SF1">
    <property type="entry name" value="SINGLE-PASS MEMBRANE AND COILED-COIL DOMAIN-CONTAINING PROTEIN 3"/>
    <property type="match status" value="1"/>
</dbReference>